<dbReference type="AlphaFoldDB" id="A0A7Y0NJI1"/>
<evidence type="ECO:0000256" key="1">
    <source>
        <dbReference type="SAM" id="MobiDB-lite"/>
    </source>
</evidence>
<sequence>MTIQTPIKRKPTAGRLQPFFAIGYLFAAFSLPALSHAADNPGAHEHGHARLQIAVENNSIDLIFTSPAYNLAGFEHEARSDEEKNRLAEISQWLDTTPLVNTEAADCRITGATVELGGQSGKEDHDHHDHGGDHEESTHREYDVSQQLECDDTGARMTLTSALMEKFGNLEELAVEWVSPSGQGSARLARTNRAFTVSK</sequence>
<organism evidence="3 4">
    <name type="scientific">Marinobacter orientalis</name>
    <dbReference type="NCBI Taxonomy" id="1928859"/>
    <lineage>
        <taxon>Bacteria</taxon>
        <taxon>Pseudomonadati</taxon>
        <taxon>Pseudomonadota</taxon>
        <taxon>Gammaproteobacteria</taxon>
        <taxon>Pseudomonadales</taxon>
        <taxon>Marinobacteraceae</taxon>
        <taxon>Marinobacter</taxon>
    </lineage>
</organism>
<feature type="chain" id="PRO_5030855038" evidence="2">
    <location>
        <begin position="38"/>
        <end position="199"/>
    </location>
</feature>
<keyword evidence="4" id="KW-1185">Reference proteome</keyword>
<feature type="region of interest" description="Disordered" evidence="1">
    <location>
        <begin position="116"/>
        <end position="144"/>
    </location>
</feature>
<dbReference type="Proteomes" id="UP000567186">
    <property type="component" value="Unassembled WGS sequence"/>
</dbReference>
<evidence type="ECO:0000313" key="3">
    <source>
        <dbReference type="EMBL" id="NMT62343.1"/>
    </source>
</evidence>
<accession>A0A7Y0NJI1</accession>
<feature type="signal peptide" evidence="2">
    <location>
        <begin position="1"/>
        <end position="37"/>
    </location>
</feature>
<dbReference type="InterPro" id="IPR021253">
    <property type="entry name" value="ZrgA-like"/>
</dbReference>
<evidence type="ECO:0000313" key="4">
    <source>
        <dbReference type="Proteomes" id="UP000567186"/>
    </source>
</evidence>
<feature type="compositionally biased region" description="Basic and acidic residues" evidence="1">
    <location>
        <begin position="121"/>
        <end position="143"/>
    </location>
</feature>
<proteinExistence type="predicted"/>
<dbReference type="Pfam" id="PF10986">
    <property type="entry name" value="ZrgA"/>
    <property type="match status" value="1"/>
</dbReference>
<keyword evidence="2" id="KW-0732">Signal</keyword>
<comment type="caution">
    <text evidence="3">The sequence shown here is derived from an EMBL/GenBank/DDBJ whole genome shotgun (WGS) entry which is preliminary data.</text>
</comment>
<reference evidence="3 4" key="1">
    <citation type="submission" date="2020-04" db="EMBL/GenBank/DDBJ databases">
        <title>Marinobacter oceani sp. nov., isolated from marine solar saltern.</title>
        <authorList>
            <person name="Chen X.-Y."/>
        </authorList>
    </citation>
    <scope>NUCLEOTIDE SEQUENCE [LARGE SCALE GENOMIC DNA]</scope>
    <source>
        <strain evidence="3 4">W62</strain>
    </source>
</reference>
<dbReference type="RefSeq" id="WP_135953740.1">
    <property type="nucleotide sequence ID" value="NZ_JABCKY010000001.1"/>
</dbReference>
<protein>
    <submittedName>
        <fullName evidence="3">DUF2796 domain-containing protein</fullName>
    </submittedName>
</protein>
<evidence type="ECO:0000256" key="2">
    <source>
        <dbReference type="SAM" id="SignalP"/>
    </source>
</evidence>
<dbReference type="OrthoDB" id="7346546at2"/>
<name>A0A7Y0NJI1_9GAMM</name>
<dbReference type="EMBL" id="JABCKY010000001">
    <property type="protein sequence ID" value="NMT62343.1"/>
    <property type="molecule type" value="Genomic_DNA"/>
</dbReference>
<gene>
    <name evidence="3" type="ORF">HIU99_01915</name>
</gene>